<dbReference type="OrthoDB" id="5464529at2"/>
<dbReference type="Pfam" id="PF05125">
    <property type="entry name" value="Phage_cap_P2"/>
    <property type="match status" value="1"/>
</dbReference>
<gene>
    <name evidence="1" type="ORF">AWL63_06120</name>
</gene>
<organism evidence="1 2">
    <name type="scientific">Sphingomonas panacis</name>
    <dbReference type="NCBI Taxonomy" id="1560345"/>
    <lineage>
        <taxon>Bacteria</taxon>
        <taxon>Pseudomonadati</taxon>
        <taxon>Pseudomonadota</taxon>
        <taxon>Alphaproteobacteria</taxon>
        <taxon>Sphingomonadales</taxon>
        <taxon>Sphingomonadaceae</taxon>
        <taxon>Sphingomonas</taxon>
    </lineage>
</organism>
<dbReference type="STRING" id="1560345.AWL63_06120"/>
<name>A0A1B3Z874_9SPHN</name>
<evidence type="ECO:0000313" key="2">
    <source>
        <dbReference type="Proteomes" id="UP000094256"/>
    </source>
</evidence>
<dbReference type="NCBIfam" id="TIGR01551">
    <property type="entry name" value="major_capsid_P2"/>
    <property type="match status" value="1"/>
</dbReference>
<dbReference type="EMBL" id="CP014168">
    <property type="protein sequence ID" value="AOH83610.1"/>
    <property type="molecule type" value="Genomic_DNA"/>
</dbReference>
<sequence length="350" mass="38928">MQTATRLLFNAYVGQLAQLNGLDSSLTAIPGELKQFNVAPLIEQRLQAKLQVTSDFMSRINVVPVIPQQGARVGVGVTRSMASRTDRSLGHRRTPTDPTGSDAIDQYFCKKTDYDYAWSYAMLDAWAHRPEFQQLCRDAVIVQKAQDVITIGFNGVNAAAETNRVTYPLLQDVNWGWLYKMRIYAPTRCMAHGGLDNLKVYVDDTGTADYANLDALVFDAKHNLLAQQFQTATDLVVIVGSDLVHDKYFKIVSDAGDKATEQVARDVILSSRQLGGLPTMQVPFFPPNALMITSLKNLSYYWQVGSARRAVKDEAALDQIENYESINDAFMVEEYGKACLIENIQLGPKA</sequence>
<protein>
    <submittedName>
        <fullName evidence="1">Capsid protein</fullName>
    </submittedName>
</protein>
<dbReference type="InterPro" id="IPR006441">
    <property type="entry name" value="Phage_P2_GpN"/>
</dbReference>
<evidence type="ECO:0000313" key="1">
    <source>
        <dbReference type="EMBL" id="AOH83610.1"/>
    </source>
</evidence>
<dbReference type="Proteomes" id="UP000094256">
    <property type="component" value="Chromosome"/>
</dbReference>
<keyword evidence="2" id="KW-1185">Reference proteome</keyword>
<reference evidence="1 2" key="1">
    <citation type="submission" date="2016-01" db="EMBL/GenBank/DDBJ databases">
        <title>Complete genome and mega plasmid sequence of Sphingomonas panacis DCY99 elicits systemic resistance in rice to Xanthomonas oryzae.</title>
        <authorList>
            <person name="Kim Y.J."/>
            <person name="Yang D.C."/>
            <person name="Sing P."/>
        </authorList>
    </citation>
    <scope>NUCLEOTIDE SEQUENCE [LARGE SCALE GENOMIC DNA]</scope>
    <source>
        <strain evidence="1 2">DCY99</strain>
    </source>
</reference>
<accession>A0A1B3Z874</accession>
<dbReference type="AlphaFoldDB" id="A0A1B3Z874"/>
<dbReference type="RefSeq" id="WP_069204185.1">
    <property type="nucleotide sequence ID" value="NZ_CP014168.1"/>
</dbReference>
<dbReference type="KEGG" id="span:AWL63_06120"/>
<proteinExistence type="predicted"/>